<keyword evidence="12 13" id="KW-0449">Lipoprotein</keyword>
<evidence type="ECO:0000256" key="8">
    <source>
        <dbReference type="ARBA" id="ARBA00023136"/>
    </source>
</evidence>
<sequence length="195" mass="22971">MIKQYLILFMFFLFISGCAQKTSTIDYVYPDWKTRLDHHAKWQVQGKIAFISSEQRQSANVNWQHDELHSDMILTSFIGTRILSLKQNAYGAEIEYDGDVYTDRDASLLLYRLTGFTIPLDNAATWLKGTADNEHTQFDELNRLTSLIWHAENGQQWQITYSHYIKQDGYWLPTKLSLKNPQIRIKIQLNDWQFN</sequence>
<keyword evidence="9 13" id="KW-0564">Palmitate</keyword>
<dbReference type="RefSeq" id="WP_036967410.1">
    <property type="nucleotide sequence ID" value="NZ_CP032090.1"/>
</dbReference>
<evidence type="ECO:0000256" key="9">
    <source>
        <dbReference type="ARBA" id="ARBA00023139"/>
    </source>
</evidence>
<dbReference type="InterPro" id="IPR029046">
    <property type="entry name" value="LolA/LolB/LppX"/>
</dbReference>
<reference evidence="15 16" key="1">
    <citation type="submission" date="2018-08" db="EMBL/GenBank/DDBJ databases">
        <title>Draft genome sequence of Pseudoalteromonas donghaensis HJ51.</title>
        <authorList>
            <person name="Oh J."/>
            <person name="Roh D."/>
        </authorList>
    </citation>
    <scope>NUCLEOTIDE SEQUENCE [LARGE SCALE GENOMIC DNA]</scope>
    <source>
        <strain evidence="15 16">HJ51</strain>
    </source>
</reference>
<comment type="similarity">
    <text evidence="2 13">Belongs to the LolB family.</text>
</comment>
<dbReference type="AlphaFoldDB" id="A0AAD0S106"/>
<evidence type="ECO:0000313" key="15">
    <source>
        <dbReference type="EMBL" id="AXV65653.1"/>
    </source>
</evidence>
<dbReference type="PROSITE" id="PS51257">
    <property type="entry name" value="PROKAR_LIPOPROTEIN"/>
    <property type="match status" value="1"/>
</dbReference>
<name>A0AAD0S106_9GAMM</name>
<dbReference type="GeneID" id="99505878"/>
<keyword evidence="6 13" id="KW-0732">Signal</keyword>
<dbReference type="Proteomes" id="UP000264605">
    <property type="component" value="Chromosome"/>
</dbReference>
<keyword evidence="7 13" id="KW-0653">Protein transport</keyword>
<proteinExistence type="inferred from homology"/>
<dbReference type="GO" id="GO:0044874">
    <property type="term" value="P:lipoprotein localization to outer membrane"/>
    <property type="evidence" value="ECO:0007669"/>
    <property type="project" value="UniProtKB-UniRule"/>
</dbReference>
<evidence type="ECO:0000256" key="4">
    <source>
        <dbReference type="ARBA" id="ARBA00016202"/>
    </source>
</evidence>
<gene>
    <name evidence="13 15" type="primary">lolB</name>
    <name evidence="15" type="ORF">D0907_10425</name>
</gene>
<dbReference type="EMBL" id="CP032090">
    <property type="protein sequence ID" value="AXV65653.1"/>
    <property type="molecule type" value="Genomic_DNA"/>
</dbReference>
<organism evidence="15 16">
    <name type="scientific">Pseudoalteromonas lipolytica</name>
    <dbReference type="NCBI Taxonomy" id="570156"/>
    <lineage>
        <taxon>Bacteria</taxon>
        <taxon>Pseudomonadati</taxon>
        <taxon>Pseudomonadota</taxon>
        <taxon>Gammaproteobacteria</taxon>
        <taxon>Alteromonadales</taxon>
        <taxon>Pseudoalteromonadaceae</taxon>
        <taxon>Pseudoalteromonas</taxon>
    </lineage>
</organism>
<evidence type="ECO:0000256" key="7">
    <source>
        <dbReference type="ARBA" id="ARBA00022927"/>
    </source>
</evidence>
<evidence type="ECO:0000256" key="10">
    <source>
        <dbReference type="ARBA" id="ARBA00023186"/>
    </source>
</evidence>
<feature type="signal peptide" evidence="14">
    <location>
        <begin position="1"/>
        <end position="21"/>
    </location>
</feature>
<comment type="subunit">
    <text evidence="3 13">Monomer.</text>
</comment>
<dbReference type="Gene3D" id="2.50.20.10">
    <property type="entry name" value="Lipoprotein localisation LolA/LolB/LppX"/>
    <property type="match status" value="1"/>
</dbReference>
<evidence type="ECO:0000256" key="11">
    <source>
        <dbReference type="ARBA" id="ARBA00023237"/>
    </source>
</evidence>
<evidence type="ECO:0000256" key="2">
    <source>
        <dbReference type="ARBA" id="ARBA00009696"/>
    </source>
</evidence>
<comment type="function">
    <text evidence="13">Plays a critical role in the incorporation of lipoproteins in the outer membrane after they are released by the LolA protein.</text>
</comment>
<evidence type="ECO:0000256" key="12">
    <source>
        <dbReference type="ARBA" id="ARBA00023288"/>
    </source>
</evidence>
<keyword evidence="8 13" id="KW-0472">Membrane</keyword>
<accession>A0AAD0S106</accession>
<dbReference type="SUPFAM" id="SSF89392">
    <property type="entry name" value="Prokaryotic lipoproteins and lipoprotein localization factors"/>
    <property type="match status" value="1"/>
</dbReference>
<evidence type="ECO:0000256" key="3">
    <source>
        <dbReference type="ARBA" id="ARBA00011245"/>
    </source>
</evidence>
<evidence type="ECO:0000256" key="14">
    <source>
        <dbReference type="SAM" id="SignalP"/>
    </source>
</evidence>
<dbReference type="HAMAP" id="MF_00233">
    <property type="entry name" value="LolB"/>
    <property type="match status" value="1"/>
</dbReference>
<dbReference type="NCBIfam" id="TIGR00548">
    <property type="entry name" value="lolB"/>
    <property type="match status" value="1"/>
</dbReference>
<keyword evidence="11 13" id="KW-0998">Cell outer membrane</keyword>
<dbReference type="GO" id="GO:0009279">
    <property type="term" value="C:cell outer membrane"/>
    <property type="evidence" value="ECO:0007669"/>
    <property type="project" value="UniProtKB-SubCell"/>
</dbReference>
<evidence type="ECO:0000256" key="13">
    <source>
        <dbReference type="HAMAP-Rule" id="MF_00233"/>
    </source>
</evidence>
<comment type="subcellular location">
    <subcellularLocation>
        <location evidence="1 13">Cell outer membrane</location>
        <topology evidence="1 13">Lipid-anchor</topology>
    </subcellularLocation>
</comment>
<keyword evidence="10 13" id="KW-0143">Chaperone</keyword>
<evidence type="ECO:0000256" key="5">
    <source>
        <dbReference type="ARBA" id="ARBA00022448"/>
    </source>
</evidence>
<dbReference type="Pfam" id="PF03550">
    <property type="entry name" value="LolB"/>
    <property type="match status" value="1"/>
</dbReference>
<evidence type="ECO:0000256" key="1">
    <source>
        <dbReference type="ARBA" id="ARBA00004459"/>
    </source>
</evidence>
<evidence type="ECO:0000256" key="6">
    <source>
        <dbReference type="ARBA" id="ARBA00022729"/>
    </source>
</evidence>
<dbReference type="CDD" id="cd16326">
    <property type="entry name" value="LolB"/>
    <property type="match status" value="1"/>
</dbReference>
<evidence type="ECO:0000313" key="16">
    <source>
        <dbReference type="Proteomes" id="UP000264605"/>
    </source>
</evidence>
<feature type="chain" id="PRO_5042252017" description="Outer-membrane lipoprotein LolB" evidence="14">
    <location>
        <begin position="22"/>
        <end position="195"/>
    </location>
</feature>
<dbReference type="KEGG" id="pdj:D0907_10425"/>
<dbReference type="InterPro" id="IPR004565">
    <property type="entry name" value="OM_lipoprot_LolB"/>
</dbReference>
<dbReference type="GO" id="GO:0015031">
    <property type="term" value="P:protein transport"/>
    <property type="evidence" value="ECO:0007669"/>
    <property type="project" value="UniProtKB-KW"/>
</dbReference>
<protein>
    <recommendedName>
        <fullName evidence="4 13">Outer-membrane lipoprotein LolB</fullName>
    </recommendedName>
</protein>
<keyword evidence="5 13" id="KW-0813">Transport</keyword>